<evidence type="ECO:0000313" key="5">
    <source>
        <dbReference type="EMBL" id="MBD5782416.1"/>
    </source>
</evidence>
<keyword evidence="3" id="KW-1133">Transmembrane helix</keyword>
<keyword evidence="4" id="KW-0472">Membrane</keyword>
<gene>
    <name evidence="5" type="ORF">IEN85_23150</name>
</gene>
<organism evidence="5 6">
    <name type="scientific">Pelagicoccus enzymogenes</name>
    <dbReference type="NCBI Taxonomy" id="2773457"/>
    <lineage>
        <taxon>Bacteria</taxon>
        <taxon>Pseudomonadati</taxon>
        <taxon>Verrucomicrobiota</taxon>
        <taxon>Opitutia</taxon>
        <taxon>Puniceicoccales</taxon>
        <taxon>Pelagicoccaceae</taxon>
        <taxon>Pelagicoccus</taxon>
    </lineage>
</organism>
<evidence type="ECO:0000256" key="3">
    <source>
        <dbReference type="ARBA" id="ARBA00022989"/>
    </source>
</evidence>
<keyword evidence="1" id="KW-1003">Cell membrane</keyword>
<keyword evidence="6" id="KW-1185">Reference proteome</keyword>
<comment type="caution">
    <text evidence="5">The sequence shown here is derived from an EMBL/GenBank/DDBJ whole genome shotgun (WGS) entry which is preliminary data.</text>
</comment>
<protein>
    <submittedName>
        <fullName evidence="5">Flotillin-like FloA family protein</fullName>
    </submittedName>
</protein>
<name>A0A927IJK2_9BACT</name>
<evidence type="ECO:0000256" key="4">
    <source>
        <dbReference type="ARBA" id="ARBA00023136"/>
    </source>
</evidence>
<dbReference type="AlphaFoldDB" id="A0A927IJK2"/>
<evidence type="ECO:0000256" key="2">
    <source>
        <dbReference type="ARBA" id="ARBA00022692"/>
    </source>
</evidence>
<sequence length="190" mass="20961">MNLYLKERLNMSLRGSPASKLIKAFQKSQSHKLGLSLSQLESQYLAGGDPFAIVDLLVQAREDRIELEWYGACAIDLATKHTADSLALALAGAKTSRRFTLEAELSSAGKRPWRLEAIVTHRVNLARYVGGADLAVLKERISKSVAYFYEENKHAISSVFPLADLEASILESQLDAGTKLTLESVEIKVR</sequence>
<dbReference type="Pfam" id="PF12127">
    <property type="entry name" value="FloA"/>
    <property type="match status" value="1"/>
</dbReference>
<dbReference type="InterPro" id="IPR022853">
    <property type="entry name" value="FloA"/>
</dbReference>
<keyword evidence="2" id="KW-0812">Transmembrane</keyword>
<dbReference type="Proteomes" id="UP000622317">
    <property type="component" value="Unassembled WGS sequence"/>
</dbReference>
<proteinExistence type="predicted"/>
<accession>A0A927IJK2</accession>
<evidence type="ECO:0000313" key="6">
    <source>
        <dbReference type="Proteomes" id="UP000622317"/>
    </source>
</evidence>
<dbReference type="EMBL" id="JACYFG010000061">
    <property type="protein sequence ID" value="MBD5782416.1"/>
    <property type="molecule type" value="Genomic_DNA"/>
</dbReference>
<evidence type="ECO:0000256" key="1">
    <source>
        <dbReference type="ARBA" id="ARBA00022475"/>
    </source>
</evidence>
<reference evidence="5" key="1">
    <citation type="submission" date="2020-09" db="EMBL/GenBank/DDBJ databases">
        <title>Pelagicoccus enzymogenes sp. nov. with an EPS production, isolated from marine sediment.</title>
        <authorList>
            <person name="Feng X."/>
        </authorList>
    </citation>
    <scope>NUCLEOTIDE SEQUENCE</scope>
    <source>
        <strain evidence="5">NFK12</strain>
    </source>
</reference>